<gene>
    <name evidence="2" type="ORF">GGI25_002396</name>
</gene>
<organism evidence="2 3">
    <name type="scientific">Coemansia spiralis</name>
    <dbReference type="NCBI Taxonomy" id="417178"/>
    <lineage>
        <taxon>Eukaryota</taxon>
        <taxon>Fungi</taxon>
        <taxon>Fungi incertae sedis</taxon>
        <taxon>Zoopagomycota</taxon>
        <taxon>Kickxellomycotina</taxon>
        <taxon>Kickxellomycetes</taxon>
        <taxon>Kickxellales</taxon>
        <taxon>Kickxellaceae</taxon>
        <taxon>Coemansia</taxon>
    </lineage>
</organism>
<accession>A0A9W8G823</accession>
<dbReference type="AlphaFoldDB" id="A0A9W8G823"/>
<protein>
    <submittedName>
        <fullName evidence="2">Uncharacterized protein</fullName>
    </submittedName>
</protein>
<feature type="region of interest" description="Disordered" evidence="1">
    <location>
        <begin position="71"/>
        <end position="137"/>
    </location>
</feature>
<dbReference type="EMBL" id="JANBTW010000021">
    <property type="protein sequence ID" value="KAJ2678411.1"/>
    <property type="molecule type" value="Genomic_DNA"/>
</dbReference>
<reference evidence="2" key="1">
    <citation type="submission" date="2022-07" db="EMBL/GenBank/DDBJ databases">
        <title>Phylogenomic reconstructions and comparative analyses of Kickxellomycotina fungi.</title>
        <authorList>
            <person name="Reynolds N.K."/>
            <person name="Stajich J.E."/>
            <person name="Barry K."/>
            <person name="Grigoriev I.V."/>
            <person name="Crous P."/>
            <person name="Smith M.E."/>
        </authorList>
    </citation>
    <scope>NUCLEOTIDE SEQUENCE</scope>
    <source>
        <strain evidence="2">NRRL 3115</strain>
    </source>
</reference>
<evidence type="ECO:0000313" key="2">
    <source>
        <dbReference type="EMBL" id="KAJ2678411.1"/>
    </source>
</evidence>
<dbReference type="Proteomes" id="UP001151518">
    <property type="component" value="Unassembled WGS sequence"/>
</dbReference>
<sequence>MHSDMVFQDSTFTNGLTVSSTIIKPLKKPKFKKCKRVDAKEFQYIHKPPKHMLRQIADRCTLVDLNQQDRRETNATQAQQSQQQKLASKRGYGCPRKRSCSEFADEQQQPAAKRGRYEPTTGEQPLVGCSSNGLPQR</sequence>
<comment type="caution">
    <text evidence="2">The sequence shown here is derived from an EMBL/GenBank/DDBJ whole genome shotgun (WGS) entry which is preliminary data.</text>
</comment>
<evidence type="ECO:0000256" key="1">
    <source>
        <dbReference type="SAM" id="MobiDB-lite"/>
    </source>
</evidence>
<evidence type="ECO:0000313" key="3">
    <source>
        <dbReference type="Proteomes" id="UP001151518"/>
    </source>
</evidence>
<feature type="compositionally biased region" description="Low complexity" evidence="1">
    <location>
        <begin position="77"/>
        <end position="86"/>
    </location>
</feature>
<proteinExistence type="predicted"/>
<name>A0A9W8G823_9FUNG</name>